<protein>
    <recommendedName>
        <fullName evidence="9">Galactokinase</fullName>
    </recommendedName>
</protein>
<dbReference type="InterPro" id="IPR006206">
    <property type="entry name" value="Mevalonate/galactokinase"/>
</dbReference>
<dbReference type="Pfam" id="PF00288">
    <property type="entry name" value="GHMP_kinases_N"/>
    <property type="match status" value="1"/>
</dbReference>
<feature type="domain" description="GHMP kinase N-terminal" evidence="4">
    <location>
        <begin position="114"/>
        <end position="195"/>
    </location>
</feature>
<dbReference type="NCBIfam" id="TIGR00131">
    <property type="entry name" value="gal_kin"/>
    <property type="match status" value="1"/>
</dbReference>
<evidence type="ECO:0000256" key="1">
    <source>
        <dbReference type="ARBA" id="ARBA00006566"/>
    </source>
</evidence>
<dbReference type="GO" id="GO:0006012">
    <property type="term" value="P:galactose metabolic process"/>
    <property type="evidence" value="ECO:0007669"/>
    <property type="project" value="InterPro"/>
</dbReference>
<feature type="domain" description="Galactokinase N-terminal" evidence="6">
    <location>
        <begin position="20"/>
        <end position="68"/>
    </location>
</feature>
<keyword evidence="2" id="KW-0547">Nucleotide-binding</keyword>
<organism evidence="7 8">
    <name type="scientific">Ramazzottius varieornatus</name>
    <name type="common">Water bear</name>
    <name type="synonym">Tardigrade</name>
    <dbReference type="NCBI Taxonomy" id="947166"/>
    <lineage>
        <taxon>Eukaryota</taxon>
        <taxon>Metazoa</taxon>
        <taxon>Ecdysozoa</taxon>
        <taxon>Tardigrada</taxon>
        <taxon>Eutardigrada</taxon>
        <taxon>Parachela</taxon>
        <taxon>Hypsibioidea</taxon>
        <taxon>Ramazzottiidae</taxon>
        <taxon>Ramazzottius</taxon>
    </lineage>
</organism>
<dbReference type="Proteomes" id="UP000186922">
    <property type="component" value="Unassembled WGS sequence"/>
</dbReference>
<evidence type="ECO:0000259" key="6">
    <source>
        <dbReference type="Pfam" id="PF10509"/>
    </source>
</evidence>
<dbReference type="Gene3D" id="3.30.70.3170">
    <property type="match status" value="1"/>
</dbReference>
<evidence type="ECO:0008006" key="9">
    <source>
        <dbReference type="Google" id="ProtNLM"/>
    </source>
</evidence>
<dbReference type="PIRSF" id="PIRSF000530">
    <property type="entry name" value="Galactokinase"/>
    <property type="match status" value="1"/>
</dbReference>
<dbReference type="PRINTS" id="PR00959">
    <property type="entry name" value="MEVGALKINASE"/>
</dbReference>
<dbReference type="InterPro" id="IPR014721">
    <property type="entry name" value="Ribsml_uS5_D2-typ_fold_subgr"/>
</dbReference>
<dbReference type="GO" id="GO:0004335">
    <property type="term" value="F:galactokinase activity"/>
    <property type="evidence" value="ECO:0007669"/>
    <property type="project" value="InterPro"/>
</dbReference>
<dbReference type="InterPro" id="IPR006204">
    <property type="entry name" value="GHMP_kinase_N_dom"/>
</dbReference>
<dbReference type="STRING" id="947166.A0A1D1UPL0"/>
<dbReference type="InterPro" id="IPR013750">
    <property type="entry name" value="GHMP_kinase_C_dom"/>
</dbReference>
<dbReference type="PROSITE" id="PS00106">
    <property type="entry name" value="GALACTOKINASE"/>
    <property type="match status" value="1"/>
</dbReference>
<dbReference type="GO" id="GO:0005524">
    <property type="term" value="F:ATP binding"/>
    <property type="evidence" value="ECO:0007669"/>
    <property type="project" value="UniProtKB-KW"/>
</dbReference>
<accession>A0A1D1UPL0</accession>
<dbReference type="Pfam" id="PF08544">
    <property type="entry name" value="GHMP_kinases_C"/>
    <property type="match status" value="1"/>
</dbReference>
<evidence type="ECO:0000259" key="5">
    <source>
        <dbReference type="Pfam" id="PF08544"/>
    </source>
</evidence>
<dbReference type="Gene3D" id="3.30.230.10">
    <property type="match status" value="1"/>
</dbReference>
<dbReference type="PANTHER" id="PTHR10457">
    <property type="entry name" value="MEVALONATE KINASE/GALACTOKINASE"/>
    <property type="match status" value="1"/>
</dbReference>
<evidence type="ECO:0000259" key="4">
    <source>
        <dbReference type="Pfam" id="PF00288"/>
    </source>
</evidence>
<dbReference type="GO" id="GO:0005829">
    <property type="term" value="C:cytosol"/>
    <property type="evidence" value="ECO:0007669"/>
    <property type="project" value="TreeGrafter"/>
</dbReference>
<dbReference type="Gene3D" id="1.20.1440.340">
    <property type="match status" value="1"/>
</dbReference>
<dbReference type="PRINTS" id="PR00473">
    <property type="entry name" value="GALCTOKINASE"/>
</dbReference>
<dbReference type="InterPro" id="IPR019741">
    <property type="entry name" value="Galactokinase_CS"/>
</dbReference>
<dbReference type="Pfam" id="PF10509">
    <property type="entry name" value="GalKase_gal_bdg"/>
    <property type="match status" value="1"/>
</dbReference>
<dbReference type="SUPFAM" id="SSF54211">
    <property type="entry name" value="Ribosomal protein S5 domain 2-like"/>
    <property type="match status" value="1"/>
</dbReference>
<dbReference type="InterPro" id="IPR036554">
    <property type="entry name" value="GHMP_kinase_C_sf"/>
</dbReference>
<feature type="domain" description="GHMP kinase C-terminal" evidence="5">
    <location>
        <begin position="358"/>
        <end position="427"/>
    </location>
</feature>
<dbReference type="EMBL" id="BDGG01000001">
    <property type="protein sequence ID" value="GAU88098.1"/>
    <property type="molecule type" value="Genomic_DNA"/>
</dbReference>
<comment type="similarity">
    <text evidence="1">Belongs to the GHMP kinase family. GalK subfamily.</text>
</comment>
<keyword evidence="3" id="KW-0067">ATP-binding</keyword>
<keyword evidence="8" id="KW-1185">Reference proteome</keyword>
<sequence length="473" mass="51540">MMIGIDNEVRRFKEGNHLEKAFTEKYGHAAEFIAVAPGRVNLIGEHIDYHGYSVLPMALSQSIRIAVSSNDSSQLHISNTSGDKYKDYSGSISDLDIKKGSAPSWHQYVLCGIKGVSENVKNSEDLLGMNFLVEGQVPPNAGLSSSSALVCCSALATTQANKLSFTPSELASICASSERHIGTEGGGMDQAISFLAEEGKAKLIDFDPLKSSNVVLPQQVVFVVAHSGVEMNKAATADFNTRVAEGRLGVQILAVINNLEWKSMKKAKELQKALKRSTKEMLALVAETFHEEPYSLSEISDLLEISAEDLHSQHLSASVQHLRSFELRKRLRHVFTEAARVEAFRDTCEGGGDLSGVQSLGDLMHDSHVSCRDDYECSCPELDELVDLMMKNGAYGARLTGAGWGGCAVAMVAKGSEDVFLRCLKKGFYEKDEEGRKRMDDALFVTAPGAGAHVVFPRDDLDNVELPPPNNFY</sequence>
<reference evidence="7 8" key="1">
    <citation type="journal article" date="2016" name="Nat. Commun.">
        <title>Extremotolerant tardigrade genome and improved radiotolerance of human cultured cells by tardigrade-unique protein.</title>
        <authorList>
            <person name="Hashimoto T."/>
            <person name="Horikawa D.D."/>
            <person name="Saito Y."/>
            <person name="Kuwahara H."/>
            <person name="Kozuka-Hata H."/>
            <person name="Shin-I T."/>
            <person name="Minakuchi Y."/>
            <person name="Ohishi K."/>
            <person name="Motoyama A."/>
            <person name="Aizu T."/>
            <person name="Enomoto A."/>
            <person name="Kondo K."/>
            <person name="Tanaka S."/>
            <person name="Hara Y."/>
            <person name="Koshikawa S."/>
            <person name="Sagara H."/>
            <person name="Miura T."/>
            <person name="Yokobori S."/>
            <person name="Miyagawa K."/>
            <person name="Suzuki Y."/>
            <person name="Kubo T."/>
            <person name="Oyama M."/>
            <person name="Kohara Y."/>
            <person name="Fujiyama A."/>
            <person name="Arakawa K."/>
            <person name="Katayama T."/>
            <person name="Toyoda A."/>
            <person name="Kunieda T."/>
        </authorList>
    </citation>
    <scope>NUCLEOTIDE SEQUENCE [LARGE SCALE GENOMIC DNA]</scope>
    <source>
        <strain evidence="7 8">YOKOZUNA-1</strain>
    </source>
</reference>
<dbReference type="InterPro" id="IPR019539">
    <property type="entry name" value="GalKase_N"/>
</dbReference>
<evidence type="ECO:0000313" key="7">
    <source>
        <dbReference type="EMBL" id="GAU88098.1"/>
    </source>
</evidence>
<gene>
    <name evidence="7" type="primary">RvY_00854-1</name>
    <name evidence="7" type="synonym">RvY_00854.1</name>
    <name evidence="7" type="ORF">RvY_00854</name>
</gene>
<dbReference type="InterPro" id="IPR020568">
    <property type="entry name" value="Ribosomal_Su5_D2-typ_SF"/>
</dbReference>
<name>A0A1D1UPL0_RAMVA</name>
<dbReference type="InterPro" id="IPR000705">
    <property type="entry name" value="Galactokinase"/>
</dbReference>
<evidence type="ECO:0000313" key="8">
    <source>
        <dbReference type="Proteomes" id="UP000186922"/>
    </source>
</evidence>
<dbReference type="OrthoDB" id="187738at2759"/>
<dbReference type="AlphaFoldDB" id="A0A1D1UPL0"/>
<proteinExistence type="inferred from homology"/>
<dbReference type="PANTHER" id="PTHR10457:SF7">
    <property type="entry name" value="GALACTOKINASE-RELATED"/>
    <property type="match status" value="1"/>
</dbReference>
<dbReference type="SUPFAM" id="SSF55060">
    <property type="entry name" value="GHMP Kinase, C-terminal domain"/>
    <property type="match status" value="1"/>
</dbReference>
<evidence type="ECO:0000256" key="3">
    <source>
        <dbReference type="ARBA" id="ARBA00022840"/>
    </source>
</evidence>
<evidence type="ECO:0000256" key="2">
    <source>
        <dbReference type="ARBA" id="ARBA00022741"/>
    </source>
</evidence>
<comment type="caution">
    <text evidence="7">The sequence shown here is derived from an EMBL/GenBank/DDBJ whole genome shotgun (WGS) entry which is preliminary data.</text>
</comment>